<evidence type="ECO:0000256" key="1">
    <source>
        <dbReference type="ARBA" id="ARBA00001974"/>
    </source>
</evidence>
<evidence type="ECO:0000256" key="4">
    <source>
        <dbReference type="ARBA" id="ARBA00022827"/>
    </source>
</evidence>
<evidence type="ECO:0000256" key="8">
    <source>
        <dbReference type="SAM" id="Phobius"/>
    </source>
</evidence>
<comment type="caution">
    <text evidence="10">The sequence shown here is derived from an EMBL/GenBank/DDBJ whole genome shotgun (WGS) entry which is preliminary data.</text>
</comment>
<dbReference type="EMBL" id="JAACJN010000001">
    <property type="protein sequence ID" value="KAF5393548.1"/>
    <property type="molecule type" value="Genomic_DNA"/>
</dbReference>
<dbReference type="Proteomes" id="UP000518752">
    <property type="component" value="Unassembled WGS sequence"/>
</dbReference>
<dbReference type="InterPro" id="IPR008333">
    <property type="entry name" value="Cbr1-like_FAD-bd_dom"/>
</dbReference>
<keyword evidence="11" id="KW-1185">Reference proteome</keyword>
<name>A0A8H5MGV1_9AGAR</name>
<feature type="transmembrane region" description="Helical" evidence="8">
    <location>
        <begin position="32"/>
        <end position="50"/>
    </location>
</feature>
<feature type="domain" description="FAD-binding FR-type" evidence="9">
    <location>
        <begin position="68"/>
        <end position="173"/>
    </location>
</feature>
<evidence type="ECO:0000256" key="6">
    <source>
        <dbReference type="PIRSR" id="PIRSR601834-1"/>
    </source>
</evidence>
<proteinExistence type="inferred from homology"/>
<feature type="region of interest" description="Disordered" evidence="7">
    <location>
        <begin position="1"/>
        <end position="28"/>
    </location>
</feature>
<protein>
    <recommendedName>
        <fullName evidence="9">FAD-binding FR-type domain-containing protein</fullName>
    </recommendedName>
</protein>
<dbReference type="InterPro" id="IPR017938">
    <property type="entry name" value="Riboflavin_synthase-like_b-brl"/>
</dbReference>
<feature type="binding site" evidence="6">
    <location>
        <position position="124"/>
    </location>
    <ligand>
        <name>FAD</name>
        <dbReference type="ChEBI" id="CHEBI:57692"/>
    </ligand>
</feature>
<comment type="cofactor">
    <cofactor evidence="1 6">
        <name>FAD</name>
        <dbReference type="ChEBI" id="CHEBI:57692"/>
    </cofactor>
</comment>
<dbReference type="CDD" id="cd06183">
    <property type="entry name" value="cyt_b5_reduct_like"/>
    <property type="match status" value="1"/>
</dbReference>
<dbReference type="PRINTS" id="PR00406">
    <property type="entry name" value="CYTB5RDTASE"/>
</dbReference>
<feature type="binding site" evidence="6">
    <location>
        <position position="141"/>
    </location>
    <ligand>
        <name>FAD</name>
        <dbReference type="ChEBI" id="CHEBI:57692"/>
    </ligand>
</feature>
<keyword evidence="5" id="KW-0560">Oxidoreductase</keyword>
<dbReference type="InterPro" id="IPR001834">
    <property type="entry name" value="CBR-like"/>
</dbReference>
<dbReference type="InterPro" id="IPR017927">
    <property type="entry name" value="FAD-bd_FR_type"/>
</dbReference>
<evidence type="ECO:0000256" key="2">
    <source>
        <dbReference type="ARBA" id="ARBA00006105"/>
    </source>
</evidence>
<keyword evidence="8" id="KW-0472">Membrane</keyword>
<dbReference type="Gene3D" id="3.40.50.80">
    <property type="entry name" value="Nucleotide-binding domain of ferredoxin-NADP reductase (FNR) module"/>
    <property type="match status" value="1"/>
</dbReference>
<evidence type="ECO:0000256" key="7">
    <source>
        <dbReference type="SAM" id="MobiDB-lite"/>
    </source>
</evidence>
<dbReference type="InterPro" id="IPR001433">
    <property type="entry name" value="OxRdtase_FAD/NAD-bd"/>
</dbReference>
<dbReference type="Pfam" id="PF00970">
    <property type="entry name" value="FAD_binding_6"/>
    <property type="match status" value="1"/>
</dbReference>
<sequence length="345" mass="38751">MLRHSISRPLHQSFKRQHSTATTQVRRRRSPLGAGLALSFGVLTSYYFFFPDASRGAPTSKYEKLSPSHFTPCTVTSSEPRAPNARLITLSVPQEALPSSDQRHFPSIWSVFVKDDDIQVERPYTPLEGIGPEGEIQFWIKKYPNGEVGRWLHSKEVGDQVEIRGPLQTWLWKDDNFWDEVVMISGGTGVAPFYQLFYNVILSGQSPQTRFTLLHSSRSPLELPPSEILRPLYSYASEHPARFRIRVFVDKLDAEVDGEQDLTVGRINKDVIESTISRKYSSVQSWMWPFSGSAKLDVQKTLFLVCGPEPMIAVIAGPHGRNFSQGPVGGILADLGATLSQVYKL</sequence>
<evidence type="ECO:0000256" key="3">
    <source>
        <dbReference type="ARBA" id="ARBA00022630"/>
    </source>
</evidence>
<dbReference type="SUPFAM" id="SSF52343">
    <property type="entry name" value="Ferredoxin reductase-like, C-terminal NADP-linked domain"/>
    <property type="match status" value="1"/>
</dbReference>
<dbReference type="GO" id="GO:0016491">
    <property type="term" value="F:oxidoreductase activity"/>
    <property type="evidence" value="ECO:0007669"/>
    <property type="project" value="UniProtKB-KW"/>
</dbReference>
<evidence type="ECO:0000313" key="11">
    <source>
        <dbReference type="Proteomes" id="UP000518752"/>
    </source>
</evidence>
<accession>A0A8H5MGV1</accession>
<organism evidence="10 11">
    <name type="scientific">Collybiopsis confluens</name>
    <dbReference type="NCBI Taxonomy" id="2823264"/>
    <lineage>
        <taxon>Eukaryota</taxon>
        <taxon>Fungi</taxon>
        <taxon>Dikarya</taxon>
        <taxon>Basidiomycota</taxon>
        <taxon>Agaricomycotina</taxon>
        <taxon>Agaricomycetes</taxon>
        <taxon>Agaricomycetidae</taxon>
        <taxon>Agaricales</taxon>
        <taxon>Marasmiineae</taxon>
        <taxon>Omphalotaceae</taxon>
        <taxon>Collybiopsis</taxon>
    </lineage>
</organism>
<keyword evidence="8" id="KW-0812">Transmembrane</keyword>
<dbReference type="PANTHER" id="PTHR19370">
    <property type="entry name" value="NADH-CYTOCHROME B5 REDUCTASE"/>
    <property type="match status" value="1"/>
</dbReference>
<evidence type="ECO:0000256" key="5">
    <source>
        <dbReference type="ARBA" id="ARBA00023002"/>
    </source>
</evidence>
<feature type="binding site" evidence="6">
    <location>
        <position position="122"/>
    </location>
    <ligand>
        <name>FAD</name>
        <dbReference type="ChEBI" id="CHEBI:57692"/>
    </ligand>
</feature>
<dbReference type="InterPro" id="IPR039261">
    <property type="entry name" value="FNR_nucleotide-bd"/>
</dbReference>
<dbReference type="OrthoDB" id="432685at2759"/>
<gene>
    <name evidence="10" type="ORF">D9757_000276</name>
</gene>
<dbReference type="SUPFAM" id="SSF63380">
    <property type="entry name" value="Riboflavin synthase domain-like"/>
    <property type="match status" value="1"/>
</dbReference>
<evidence type="ECO:0000313" key="10">
    <source>
        <dbReference type="EMBL" id="KAF5393548.1"/>
    </source>
</evidence>
<reference evidence="10 11" key="1">
    <citation type="journal article" date="2020" name="ISME J.">
        <title>Uncovering the hidden diversity of litter-decomposition mechanisms in mushroom-forming fungi.</title>
        <authorList>
            <person name="Floudas D."/>
            <person name="Bentzer J."/>
            <person name="Ahren D."/>
            <person name="Johansson T."/>
            <person name="Persson P."/>
            <person name="Tunlid A."/>
        </authorList>
    </citation>
    <scope>NUCLEOTIDE SEQUENCE [LARGE SCALE GENOMIC DNA]</scope>
    <source>
        <strain evidence="10 11">CBS 406.79</strain>
    </source>
</reference>
<feature type="binding site" evidence="6">
    <location>
        <position position="123"/>
    </location>
    <ligand>
        <name>FAD</name>
        <dbReference type="ChEBI" id="CHEBI:57692"/>
    </ligand>
</feature>
<comment type="similarity">
    <text evidence="2">Belongs to the flavoprotein pyridine nucleotide cytochrome reductase family.</text>
</comment>
<feature type="binding site" evidence="6">
    <location>
        <position position="148"/>
    </location>
    <ligand>
        <name>FAD</name>
        <dbReference type="ChEBI" id="CHEBI:57692"/>
    </ligand>
</feature>
<dbReference type="PANTHER" id="PTHR19370:SF184">
    <property type="entry name" value="NADH-CYTOCHROME B5 REDUCTASE-LIKE"/>
    <property type="match status" value="1"/>
</dbReference>
<keyword evidence="8" id="KW-1133">Transmembrane helix</keyword>
<keyword evidence="4 6" id="KW-0274">FAD</keyword>
<dbReference type="PROSITE" id="PS51384">
    <property type="entry name" value="FAD_FR"/>
    <property type="match status" value="1"/>
</dbReference>
<keyword evidence="3 6" id="KW-0285">Flavoprotein</keyword>
<dbReference type="Gene3D" id="2.40.30.10">
    <property type="entry name" value="Translation factors"/>
    <property type="match status" value="1"/>
</dbReference>
<dbReference type="AlphaFoldDB" id="A0A8H5MGV1"/>
<dbReference type="Pfam" id="PF00175">
    <property type="entry name" value="NAD_binding_1"/>
    <property type="match status" value="1"/>
</dbReference>
<evidence type="ECO:0000259" key="9">
    <source>
        <dbReference type="PROSITE" id="PS51384"/>
    </source>
</evidence>